<protein>
    <submittedName>
        <fullName evidence="1">Uncharacterized protein</fullName>
    </submittedName>
</protein>
<comment type="caution">
    <text evidence="1">The sequence shown here is derived from an EMBL/GenBank/DDBJ whole genome shotgun (WGS) entry which is preliminary data.</text>
</comment>
<keyword evidence="2" id="KW-1185">Reference proteome</keyword>
<name>A0A2P6PWM3_ROSCH</name>
<proteinExistence type="predicted"/>
<reference evidence="1 2" key="1">
    <citation type="journal article" date="2018" name="Nat. Genet.">
        <title>The Rosa genome provides new insights in the design of modern roses.</title>
        <authorList>
            <person name="Bendahmane M."/>
        </authorList>
    </citation>
    <scope>NUCLEOTIDE SEQUENCE [LARGE SCALE GENOMIC DNA]</scope>
    <source>
        <strain evidence="2">cv. Old Blush</strain>
    </source>
</reference>
<organism evidence="1 2">
    <name type="scientific">Rosa chinensis</name>
    <name type="common">China rose</name>
    <dbReference type="NCBI Taxonomy" id="74649"/>
    <lineage>
        <taxon>Eukaryota</taxon>
        <taxon>Viridiplantae</taxon>
        <taxon>Streptophyta</taxon>
        <taxon>Embryophyta</taxon>
        <taxon>Tracheophyta</taxon>
        <taxon>Spermatophyta</taxon>
        <taxon>Magnoliopsida</taxon>
        <taxon>eudicotyledons</taxon>
        <taxon>Gunneridae</taxon>
        <taxon>Pentapetalae</taxon>
        <taxon>rosids</taxon>
        <taxon>fabids</taxon>
        <taxon>Rosales</taxon>
        <taxon>Rosaceae</taxon>
        <taxon>Rosoideae</taxon>
        <taxon>Rosoideae incertae sedis</taxon>
        <taxon>Rosa</taxon>
    </lineage>
</organism>
<dbReference type="EMBL" id="PDCK01000044">
    <property type="protein sequence ID" value="PRQ26332.1"/>
    <property type="molecule type" value="Genomic_DNA"/>
</dbReference>
<gene>
    <name evidence="1" type="ORF">RchiOBHm_Chr6g0293471</name>
</gene>
<dbReference type="Proteomes" id="UP000238479">
    <property type="component" value="Chromosome 6"/>
</dbReference>
<evidence type="ECO:0000313" key="2">
    <source>
        <dbReference type="Proteomes" id="UP000238479"/>
    </source>
</evidence>
<evidence type="ECO:0000313" key="1">
    <source>
        <dbReference type="EMBL" id="PRQ26332.1"/>
    </source>
</evidence>
<sequence>MTRLTDEGRREQGLFWLLRSELFGSDFNSFSAPVGGVTNMDDGNIPGPTTQTLVLPILLPWTA</sequence>
<dbReference type="Gramene" id="PRQ26332">
    <property type="protein sequence ID" value="PRQ26332"/>
    <property type="gene ID" value="RchiOBHm_Chr6g0293471"/>
</dbReference>
<accession>A0A2P6PWM3</accession>
<dbReference type="AlphaFoldDB" id="A0A2P6PWM3"/>